<feature type="non-terminal residue" evidence="2">
    <location>
        <position position="1"/>
    </location>
</feature>
<proteinExistence type="predicted"/>
<sequence length="241" mass="27079">VPTCCTCHVLGYYVPGTKKSLPQSPAMPQMRRRDHLGPRFMGPPRPRRISPHHHHHKRPMHPMMVMLPNQGQQMSPMNGFSPMMQASPSTTSPVVVTANTSAASPISEDDGLRSLLLQYASLREKITKLKDSNESKPKSTVASATATSSSAQTLIKDVQHWPKDIIKALRKRKRQSTISLKNNKMKKPSPEMLKKLKNLLANSTKLENNPKLKAKIQTISANLKMHQVPRLNQIQSFSRWT</sequence>
<comment type="caution">
    <text evidence="2">The sequence shown here is derived from an EMBL/GenBank/DDBJ whole genome shotgun (WGS) entry which is preliminary data.</text>
</comment>
<feature type="region of interest" description="Disordered" evidence="1">
    <location>
        <begin position="20"/>
        <end position="57"/>
    </location>
</feature>
<evidence type="ECO:0000256" key="1">
    <source>
        <dbReference type="SAM" id="MobiDB-lite"/>
    </source>
</evidence>
<reference evidence="2 3" key="1">
    <citation type="journal article" date="2016" name="Genome Biol. Evol.">
        <title>Gene Family Evolution Reflects Adaptation to Soil Environmental Stressors in the Genome of the Collembolan Orchesella cincta.</title>
        <authorList>
            <person name="Faddeeva-Vakhrusheva A."/>
            <person name="Derks M.F."/>
            <person name="Anvar S.Y."/>
            <person name="Agamennone V."/>
            <person name="Suring W."/>
            <person name="Smit S."/>
            <person name="van Straalen N.M."/>
            <person name="Roelofs D."/>
        </authorList>
    </citation>
    <scope>NUCLEOTIDE SEQUENCE [LARGE SCALE GENOMIC DNA]</scope>
    <source>
        <tissue evidence="2">Mixed pool</tissue>
    </source>
</reference>
<organism evidence="2 3">
    <name type="scientific">Orchesella cincta</name>
    <name type="common">Springtail</name>
    <name type="synonym">Podura cincta</name>
    <dbReference type="NCBI Taxonomy" id="48709"/>
    <lineage>
        <taxon>Eukaryota</taxon>
        <taxon>Metazoa</taxon>
        <taxon>Ecdysozoa</taxon>
        <taxon>Arthropoda</taxon>
        <taxon>Hexapoda</taxon>
        <taxon>Collembola</taxon>
        <taxon>Entomobryomorpha</taxon>
        <taxon>Entomobryoidea</taxon>
        <taxon>Orchesellidae</taxon>
        <taxon>Orchesellinae</taxon>
        <taxon>Orchesella</taxon>
    </lineage>
</organism>
<keyword evidence="3" id="KW-1185">Reference proteome</keyword>
<name>A0A1D2M170_ORCCI</name>
<gene>
    <name evidence="2" type="ORF">Ocin01_19975</name>
</gene>
<evidence type="ECO:0000313" key="3">
    <source>
        <dbReference type="Proteomes" id="UP000094527"/>
    </source>
</evidence>
<protein>
    <submittedName>
        <fullName evidence="2">Uncharacterized protein</fullName>
    </submittedName>
</protein>
<dbReference type="EMBL" id="LJIJ01007550">
    <property type="protein sequence ID" value="ODM86707.1"/>
    <property type="molecule type" value="Genomic_DNA"/>
</dbReference>
<feature type="compositionally biased region" description="Low complexity" evidence="1">
    <location>
        <begin position="139"/>
        <end position="151"/>
    </location>
</feature>
<feature type="compositionally biased region" description="Basic residues" evidence="1">
    <location>
        <begin position="45"/>
        <end position="57"/>
    </location>
</feature>
<accession>A0A1D2M170</accession>
<dbReference type="Proteomes" id="UP000094527">
    <property type="component" value="Unassembled WGS sequence"/>
</dbReference>
<dbReference type="AlphaFoldDB" id="A0A1D2M170"/>
<feature type="region of interest" description="Disordered" evidence="1">
    <location>
        <begin position="130"/>
        <end position="151"/>
    </location>
</feature>
<evidence type="ECO:0000313" key="2">
    <source>
        <dbReference type="EMBL" id="ODM86707.1"/>
    </source>
</evidence>